<dbReference type="PANTHER" id="PTHR42941">
    <property type="entry name" value="SLL1037 PROTEIN"/>
    <property type="match status" value="1"/>
</dbReference>
<comment type="caution">
    <text evidence="2">The sequence shown here is derived from an EMBL/GenBank/DDBJ whole genome shotgun (WGS) entry which is preliminary data.</text>
</comment>
<dbReference type="NCBIfam" id="TIGR02122">
    <property type="entry name" value="TRAP_TAXI"/>
    <property type="match status" value="1"/>
</dbReference>
<dbReference type="Pfam" id="PF16868">
    <property type="entry name" value="NMT1_3"/>
    <property type="match status" value="1"/>
</dbReference>
<reference evidence="3" key="1">
    <citation type="submission" date="2018-02" db="EMBL/GenBank/DDBJ databases">
        <title>Genome sequence of Desulfocucumis palustris strain NAW-5.</title>
        <authorList>
            <person name="Watanabe M."/>
            <person name="Kojima H."/>
            <person name="Fukui M."/>
        </authorList>
    </citation>
    <scope>NUCLEOTIDE SEQUENCE [LARGE SCALE GENOMIC DNA]</scope>
    <source>
        <strain evidence="3">NAW-5</strain>
    </source>
</reference>
<feature type="signal peptide" evidence="1">
    <location>
        <begin position="1"/>
        <end position="30"/>
    </location>
</feature>
<dbReference type="SUPFAM" id="SSF53850">
    <property type="entry name" value="Periplasmic binding protein-like II"/>
    <property type="match status" value="1"/>
</dbReference>
<keyword evidence="3" id="KW-1185">Reference proteome</keyword>
<protein>
    <submittedName>
        <fullName evidence="2">TRAP transporter solute receptor</fullName>
    </submittedName>
</protein>
<dbReference type="Proteomes" id="UP000239549">
    <property type="component" value="Unassembled WGS sequence"/>
</dbReference>
<organism evidence="2 3">
    <name type="scientific">Desulfocucumis palustris</name>
    <dbReference type="NCBI Taxonomy" id="1898651"/>
    <lineage>
        <taxon>Bacteria</taxon>
        <taxon>Bacillati</taxon>
        <taxon>Bacillota</taxon>
        <taxon>Clostridia</taxon>
        <taxon>Eubacteriales</taxon>
        <taxon>Desulfocucumaceae</taxon>
        <taxon>Desulfocucumis</taxon>
    </lineage>
</organism>
<evidence type="ECO:0000256" key="1">
    <source>
        <dbReference type="SAM" id="SignalP"/>
    </source>
</evidence>
<dbReference type="OrthoDB" id="9776669at2"/>
<evidence type="ECO:0000313" key="3">
    <source>
        <dbReference type="Proteomes" id="UP000239549"/>
    </source>
</evidence>
<keyword evidence="1" id="KW-0732">Signal</keyword>
<dbReference type="PANTHER" id="PTHR42941:SF1">
    <property type="entry name" value="SLL1037 PROTEIN"/>
    <property type="match status" value="1"/>
</dbReference>
<name>A0A2L2XB21_9FIRM</name>
<feature type="chain" id="PRO_5039112421" evidence="1">
    <location>
        <begin position="31"/>
        <end position="338"/>
    </location>
</feature>
<dbReference type="EMBL" id="BFAV01000092">
    <property type="protein sequence ID" value="GBF33300.1"/>
    <property type="molecule type" value="Genomic_DNA"/>
</dbReference>
<dbReference type="AlphaFoldDB" id="A0A2L2XB21"/>
<evidence type="ECO:0000313" key="2">
    <source>
        <dbReference type="EMBL" id="GBF33300.1"/>
    </source>
</evidence>
<keyword evidence="2" id="KW-0675">Receptor</keyword>
<proteinExistence type="predicted"/>
<gene>
    <name evidence="2" type="ORF">DCCM_2399</name>
</gene>
<dbReference type="InterPro" id="IPR011852">
    <property type="entry name" value="TRAP_TAXI"/>
</dbReference>
<sequence>MFKRSTGILVVLFMLALALTGCQSSKNETAQDTGNGVDKSGWPKQLTAVCGPEGGSGFSLLSVWAPIVGQATGANLSVQATGGNVANTIMVDKGQADMGLSTAALAAEGIKGADWTNNQALGNYRLVAVLQTYVGQYYSMAKSNIDSIDAMKGKHISVGNAGSGSDTWSRRVLDAFGITPGKISNMAPGQGNDLLKDGLLDVQAVFGSAPHNSIAEMQAAEDLTVFGLGKEKSEEFVSRYPGLFVYEIPANTYKNQKEPIYSIAEPVVLIANKDLPDDLVYEITRATFEKQDELVAGYKPFGEVKIQDAQKGSVMLHPGAYKYYVEKGIDIPEQISPK</sequence>
<dbReference type="PROSITE" id="PS51257">
    <property type="entry name" value="PROKAR_LIPOPROTEIN"/>
    <property type="match status" value="1"/>
</dbReference>
<dbReference type="RefSeq" id="WP_104371711.1">
    <property type="nucleotide sequence ID" value="NZ_BFAV01000092.1"/>
</dbReference>
<dbReference type="Gene3D" id="3.40.190.10">
    <property type="entry name" value="Periplasmic binding protein-like II"/>
    <property type="match status" value="2"/>
</dbReference>
<accession>A0A2L2XB21</accession>